<keyword evidence="3 9" id="KW-0347">Helicase</keyword>
<name>A0A7C5M477_UNCW3</name>
<evidence type="ECO:0000256" key="7">
    <source>
        <dbReference type="ARBA" id="ARBA00034808"/>
    </source>
</evidence>
<evidence type="ECO:0000259" key="10">
    <source>
        <dbReference type="PROSITE" id="PS51198"/>
    </source>
</evidence>
<reference evidence="12" key="1">
    <citation type="journal article" date="2020" name="mSystems">
        <title>Genome- and Community-Level Interaction Insights into Carbon Utilization and Element Cycling Functions of Hydrothermarchaeota in Hydrothermal Sediment.</title>
        <authorList>
            <person name="Zhou Z."/>
            <person name="Liu Y."/>
            <person name="Xu W."/>
            <person name="Pan J."/>
            <person name="Luo Z.H."/>
            <person name="Li M."/>
        </authorList>
    </citation>
    <scope>NUCLEOTIDE SEQUENCE [LARGE SCALE GENOMIC DNA]</scope>
    <source>
        <strain evidence="12">HyVt-94</strain>
    </source>
</reference>
<dbReference type="Gene3D" id="1.10.3170.10">
    <property type="entry name" value="Recbcd, chain B, domain 2"/>
    <property type="match status" value="1"/>
</dbReference>
<feature type="domain" description="UvrD-like helicase ATP-binding" evidence="10">
    <location>
        <begin position="1"/>
        <end position="470"/>
    </location>
</feature>
<proteinExistence type="predicted"/>
<evidence type="ECO:0000256" key="3">
    <source>
        <dbReference type="ARBA" id="ARBA00022806"/>
    </source>
</evidence>
<evidence type="ECO:0000256" key="9">
    <source>
        <dbReference type="PROSITE-ProRule" id="PRU00560"/>
    </source>
</evidence>
<dbReference type="AlphaFoldDB" id="A0A7C5M477"/>
<dbReference type="PROSITE" id="PS51217">
    <property type="entry name" value="UVRD_HELICASE_CTER"/>
    <property type="match status" value="1"/>
</dbReference>
<dbReference type="GO" id="GO:0005829">
    <property type="term" value="C:cytosol"/>
    <property type="evidence" value="ECO:0007669"/>
    <property type="project" value="TreeGrafter"/>
</dbReference>
<dbReference type="InterPro" id="IPR014016">
    <property type="entry name" value="UvrD-like_ATP-bd"/>
</dbReference>
<dbReference type="PANTHER" id="PTHR11070:SF2">
    <property type="entry name" value="ATP-DEPENDENT DNA HELICASE SRS2"/>
    <property type="match status" value="1"/>
</dbReference>
<comment type="caution">
    <text evidence="12">The sequence shown here is derived from an EMBL/GenBank/DDBJ whole genome shotgun (WGS) entry which is preliminary data.</text>
</comment>
<evidence type="ECO:0000313" key="12">
    <source>
        <dbReference type="EMBL" id="HHF58133.1"/>
    </source>
</evidence>
<feature type="binding site" evidence="9">
    <location>
        <begin position="20"/>
        <end position="27"/>
    </location>
    <ligand>
        <name>ATP</name>
        <dbReference type="ChEBI" id="CHEBI:30616"/>
    </ligand>
</feature>
<evidence type="ECO:0000256" key="5">
    <source>
        <dbReference type="ARBA" id="ARBA00023235"/>
    </source>
</evidence>
<evidence type="ECO:0000256" key="2">
    <source>
        <dbReference type="ARBA" id="ARBA00022801"/>
    </source>
</evidence>
<evidence type="ECO:0000256" key="4">
    <source>
        <dbReference type="ARBA" id="ARBA00022840"/>
    </source>
</evidence>
<dbReference type="GO" id="GO:0000725">
    <property type="term" value="P:recombinational repair"/>
    <property type="evidence" value="ECO:0007669"/>
    <property type="project" value="TreeGrafter"/>
</dbReference>
<dbReference type="Gene3D" id="1.10.486.10">
    <property type="entry name" value="PCRA, domain 4"/>
    <property type="match status" value="1"/>
</dbReference>
<dbReference type="Gene3D" id="3.40.50.300">
    <property type="entry name" value="P-loop containing nucleotide triphosphate hydrolases"/>
    <property type="match status" value="2"/>
</dbReference>
<comment type="catalytic activity">
    <reaction evidence="6">
        <text>Couples ATP hydrolysis with the unwinding of duplex DNA by translocating in the 3'-5' direction.</text>
        <dbReference type="EC" id="5.6.2.4"/>
    </reaction>
</comment>
<dbReference type="GO" id="GO:0003677">
    <property type="term" value="F:DNA binding"/>
    <property type="evidence" value="ECO:0007669"/>
    <property type="project" value="InterPro"/>
</dbReference>
<evidence type="ECO:0000256" key="1">
    <source>
        <dbReference type="ARBA" id="ARBA00022741"/>
    </source>
</evidence>
<keyword evidence="5" id="KW-0413">Isomerase</keyword>
<dbReference type="GO" id="GO:0016787">
    <property type="term" value="F:hydrolase activity"/>
    <property type="evidence" value="ECO:0007669"/>
    <property type="project" value="UniProtKB-UniRule"/>
</dbReference>
<dbReference type="PANTHER" id="PTHR11070">
    <property type="entry name" value="UVRD / RECB / PCRA DNA HELICASE FAMILY MEMBER"/>
    <property type="match status" value="1"/>
</dbReference>
<keyword evidence="1 9" id="KW-0547">Nucleotide-binding</keyword>
<dbReference type="PROSITE" id="PS51198">
    <property type="entry name" value="UVRD_HELICASE_ATP_BIND"/>
    <property type="match status" value="1"/>
</dbReference>
<comment type="catalytic activity">
    <reaction evidence="8">
        <text>ATP + H2O = ADP + phosphate + H(+)</text>
        <dbReference type="Rhea" id="RHEA:13065"/>
        <dbReference type="ChEBI" id="CHEBI:15377"/>
        <dbReference type="ChEBI" id="CHEBI:15378"/>
        <dbReference type="ChEBI" id="CHEBI:30616"/>
        <dbReference type="ChEBI" id="CHEBI:43474"/>
        <dbReference type="ChEBI" id="CHEBI:456216"/>
        <dbReference type="EC" id="5.6.2.4"/>
    </reaction>
</comment>
<sequence length="804" mass="93848">MSVLGKDTELKFPHVLIVEASAGSGKTHTLTKRYVQFLLSNKIPNSELPNILAITFTNNAAREMKERILEWLKILALEIDSERYKYGDVKKETLELVEIKPESIKERAKSKIEEILNKYTDFQVSTIDSFASRILMASCDELGFPPQFEITMSQKELLDYTIDLWLQDIVINERKGLFNKLMKLCDEVSGEKSTYKWDPIYSIQKTFYGMIEKEFQEVGELAFCTRDDNIEDIISQMKSIVAEVEKIAGGIVQLKKNSVLKYNRFKRALENKNLYGILKEYSLKCPFAKSGLKKGDLERYLEVESKWETLRKYMQFIAVHYAFTHYGKFRDIWESFKNTLEMVKRKTKTLYIQDINKKLSQYLHQNVVPEIYYKLGNFLYHFLMDEFQDTDKVQWQNLLPLVHEALSKGGSFFAVGDLKQAIYMFRNADYKIMKELIEEVENNEAQRKILPMSVSKSSEVKRLKYNYRSGGVILNYVDSIFKGKLKEYLETDVLPQDKSGLTSYEQFPLEGREKEGYVFTKSVLKIDKDETPEKDLLYSILDDVKERYRWGDIAILALKNDHVREVVKWLNERGIPVASFSSLDIRNRRIVMELISLLRFLNSPIDNLSFATFIMGDIFREALKTSGFSVNENAIKNLLFSWNSKDVPKSHLYIYFRNHPAFEPLWKRFFEKLIKNVGFYSLYDLLVLIYRDFEVFKNFREEQGFLIKLLDYVHGFEKKGLNNIGDFLEAFENADEEELSVTLPDYVDAVKVMTVHKAKGLGFPVVINLLYHNGKKGSNRKGIYYFKNPDGELIPIKLDADMLN</sequence>
<dbReference type="EMBL" id="DRTV01000125">
    <property type="protein sequence ID" value="HHF58133.1"/>
    <property type="molecule type" value="Genomic_DNA"/>
</dbReference>
<dbReference type="InterPro" id="IPR000212">
    <property type="entry name" value="DNA_helicase_UvrD/REP"/>
</dbReference>
<dbReference type="GO" id="GO:0033202">
    <property type="term" value="C:DNA helicase complex"/>
    <property type="evidence" value="ECO:0007669"/>
    <property type="project" value="TreeGrafter"/>
</dbReference>
<keyword evidence="2 9" id="KW-0378">Hydrolase</keyword>
<dbReference type="EC" id="5.6.2.4" evidence="7"/>
<dbReference type="SUPFAM" id="SSF52540">
    <property type="entry name" value="P-loop containing nucleoside triphosphate hydrolases"/>
    <property type="match status" value="1"/>
</dbReference>
<accession>A0A7C5M477</accession>
<gene>
    <name evidence="12" type="ORF">ENL41_01760</name>
</gene>
<dbReference type="GO" id="GO:0043138">
    <property type="term" value="F:3'-5' DNA helicase activity"/>
    <property type="evidence" value="ECO:0007669"/>
    <property type="project" value="UniProtKB-EC"/>
</dbReference>
<evidence type="ECO:0000259" key="11">
    <source>
        <dbReference type="PROSITE" id="PS51217"/>
    </source>
</evidence>
<dbReference type="Pfam" id="PF00580">
    <property type="entry name" value="UvrD-helicase"/>
    <property type="match status" value="1"/>
</dbReference>
<dbReference type="Proteomes" id="UP000886014">
    <property type="component" value="Unassembled WGS sequence"/>
</dbReference>
<dbReference type="InterPro" id="IPR027417">
    <property type="entry name" value="P-loop_NTPase"/>
</dbReference>
<dbReference type="InterPro" id="IPR014017">
    <property type="entry name" value="DNA_helicase_UvrD-like_C"/>
</dbReference>
<organism evidence="12">
    <name type="scientific">candidate division WOR-3 bacterium</name>
    <dbReference type="NCBI Taxonomy" id="2052148"/>
    <lineage>
        <taxon>Bacteria</taxon>
        <taxon>Bacteria division WOR-3</taxon>
    </lineage>
</organism>
<protein>
    <recommendedName>
        <fullName evidence="7">DNA 3'-5' helicase</fullName>
        <ecNumber evidence="7">5.6.2.4</ecNumber>
    </recommendedName>
</protein>
<feature type="non-terminal residue" evidence="12">
    <location>
        <position position="804"/>
    </location>
</feature>
<evidence type="ECO:0000256" key="6">
    <source>
        <dbReference type="ARBA" id="ARBA00034617"/>
    </source>
</evidence>
<dbReference type="GO" id="GO:0005524">
    <property type="term" value="F:ATP binding"/>
    <property type="evidence" value="ECO:0007669"/>
    <property type="project" value="UniProtKB-UniRule"/>
</dbReference>
<keyword evidence="4 9" id="KW-0067">ATP-binding</keyword>
<evidence type="ECO:0000256" key="8">
    <source>
        <dbReference type="ARBA" id="ARBA00048988"/>
    </source>
</evidence>
<feature type="domain" description="UvrD-like helicase C-terminal" evidence="11">
    <location>
        <begin position="471"/>
        <end position="760"/>
    </location>
</feature>